<evidence type="ECO:0000313" key="2">
    <source>
        <dbReference type="EMBL" id="KAA8492886.1"/>
    </source>
</evidence>
<keyword evidence="1" id="KW-0732">Signal</keyword>
<proteinExistence type="predicted"/>
<accession>A0A5J4YNJ3</accession>
<feature type="signal peptide" evidence="1">
    <location>
        <begin position="1"/>
        <end position="24"/>
    </location>
</feature>
<organism evidence="2 3">
    <name type="scientific">Porphyridium purpureum</name>
    <name type="common">Red alga</name>
    <name type="synonym">Porphyridium cruentum</name>
    <dbReference type="NCBI Taxonomy" id="35688"/>
    <lineage>
        <taxon>Eukaryota</taxon>
        <taxon>Rhodophyta</taxon>
        <taxon>Bangiophyceae</taxon>
        <taxon>Porphyridiales</taxon>
        <taxon>Porphyridiaceae</taxon>
        <taxon>Porphyridium</taxon>
    </lineage>
</organism>
<comment type="caution">
    <text evidence="2">The sequence shown here is derived from an EMBL/GenBank/DDBJ whole genome shotgun (WGS) entry which is preliminary data.</text>
</comment>
<reference evidence="3" key="1">
    <citation type="journal article" date="2019" name="Nat. Commun.">
        <title>Expansion of phycobilisome linker gene families in mesophilic red algae.</title>
        <authorList>
            <person name="Lee J."/>
            <person name="Kim D."/>
            <person name="Bhattacharya D."/>
            <person name="Yoon H.S."/>
        </authorList>
    </citation>
    <scope>NUCLEOTIDE SEQUENCE [LARGE SCALE GENOMIC DNA]</scope>
    <source>
        <strain evidence="3">CCMP 1328</strain>
    </source>
</reference>
<name>A0A5J4YNJ3_PORPP</name>
<dbReference type="AlphaFoldDB" id="A0A5J4YNJ3"/>
<gene>
    <name evidence="2" type="ORF">FVE85_9158</name>
</gene>
<evidence type="ECO:0000256" key="1">
    <source>
        <dbReference type="SAM" id="SignalP"/>
    </source>
</evidence>
<protein>
    <submittedName>
        <fullName evidence="2">Uncharacterized protein</fullName>
    </submittedName>
</protein>
<dbReference type="OrthoDB" id="73465at2759"/>
<keyword evidence="3" id="KW-1185">Reference proteome</keyword>
<sequence>MMNKSWLRTALVVAVLLLAVRVHGQADFRPCFGPGVPARAMPTILRAVAHWEKQWPRTLVPLSIVFEWDDSLDGSSLAVSKPTYSVRLGWAYASPAVSLTVLEKDPGFPGSLERRTCRFCADAQCEQQGKDMSVLPHVLIRIRPSISWHFDDENGYGTDDWFDLESVVLHELAHGLFLHGSAQRLVSQDKEAHGETSSAPLDAQIFDAQLMTVCGTHELRSLVYSCQWQADQTIERGALTSSNLMYPVRRFVTTDVANEQPDGQ</sequence>
<evidence type="ECO:0000313" key="3">
    <source>
        <dbReference type="Proteomes" id="UP000324585"/>
    </source>
</evidence>
<feature type="chain" id="PRO_5023855469" evidence="1">
    <location>
        <begin position="25"/>
        <end position="264"/>
    </location>
</feature>
<dbReference type="Proteomes" id="UP000324585">
    <property type="component" value="Unassembled WGS sequence"/>
</dbReference>
<dbReference type="EMBL" id="VRMN01000008">
    <property type="protein sequence ID" value="KAA8492886.1"/>
    <property type="molecule type" value="Genomic_DNA"/>
</dbReference>